<evidence type="ECO:0008006" key="11">
    <source>
        <dbReference type="Google" id="ProtNLM"/>
    </source>
</evidence>
<feature type="transmembrane region" description="Helical" evidence="8">
    <location>
        <begin position="293"/>
        <end position="312"/>
    </location>
</feature>
<evidence type="ECO:0000256" key="4">
    <source>
        <dbReference type="ARBA" id="ARBA00022692"/>
    </source>
</evidence>
<dbReference type="Proteomes" id="UP000761534">
    <property type="component" value="Unassembled WGS sequence"/>
</dbReference>
<organism evidence="9 10">
    <name type="scientific">Trichomonascus ciferrii</name>
    <dbReference type="NCBI Taxonomy" id="44093"/>
    <lineage>
        <taxon>Eukaryota</taxon>
        <taxon>Fungi</taxon>
        <taxon>Dikarya</taxon>
        <taxon>Ascomycota</taxon>
        <taxon>Saccharomycotina</taxon>
        <taxon>Dipodascomycetes</taxon>
        <taxon>Dipodascales</taxon>
        <taxon>Trichomonascaceae</taxon>
        <taxon>Trichomonascus</taxon>
        <taxon>Trichomonascus ciferrii complex</taxon>
    </lineage>
</organism>
<keyword evidence="3" id="KW-0813">Transport</keyword>
<feature type="compositionally biased region" description="Low complexity" evidence="7">
    <location>
        <begin position="375"/>
        <end position="396"/>
    </location>
</feature>
<feature type="transmembrane region" description="Helical" evidence="8">
    <location>
        <begin position="52"/>
        <end position="76"/>
    </location>
</feature>
<dbReference type="Pfam" id="PF03239">
    <property type="entry name" value="FTR1"/>
    <property type="match status" value="1"/>
</dbReference>
<feature type="compositionally biased region" description="Polar residues" evidence="7">
    <location>
        <begin position="360"/>
        <end position="374"/>
    </location>
</feature>
<feature type="region of interest" description="Disordered" evidence="7">
    <location>
        <begin position="360"/>
        <end position="396"/>
    </location>
</feature>
<keyword evidence="3" id="KW-0408">Iron</keyword>
<evidence type="ECO:0000313" key="9">
    <source>
        <dbReference type="EMBL" id="KAA8897716.1"/>
    </source>
</evidence>
<keyword evidence="3" id="KW-0406">Ion transport</keyword>
<keyword evidence="4 8" id="KW-0812">Transmembrane</keyword>
<dbReference type="PANTHER" id="PTHR31632">
    <property type="entry name" value="IRON TRANSPORTER FTH1"/>
    <property type="match status" value="1"/>
</dbReference>
<dbReference type="InterPro" id="IPR004923">
    <property type="entry name" value="FTR1/Fip1/EfeU"/>
</dbReference>
<keyword evidence="3" id="KW-0410">Iron transport</keyword>
<dbReference type="GO" id="GO:0033573">
    <property type="term" value="C:high-affinity iron permease complex"/>
    <property type="evidence" value="ECO:0007669"/>
    <property type="project" value="InterPro"/>
</dbReference>
<evidence type="ECO:0000256" key="7">
    <source>
        <dbReference type="SAM" id="MobiDB-lite"/>
    </source>
</evidence>
<evidence type="ECO:0000256" key="3">
    <source>
        <dbReference type="ARBA" id="ARBA00022496"/>
    </source>
</evidence>
<evidence type="ECO:0000256" key="2">
    <source>
        <dbReference type="ARBA" id="ARBA00008333"/>
    </source>
</evidence>
<dbReference type="GO" id="GO:0015093">
    <property type="term" value="F:ferrous iron transmembrane transporter activity"/>
    <property type="evidence" value="ECO:0007669"/>
    <property type="project" value="TreeGrafter"/>
</dbReference>
<dbReference type="AlphaFoldDB" id="A0A642UEU0"/>
<comment type="similarity">
    <text evidence="2">Belongs to the oxidase-dependent Fe transporter (OFeT) (TC 9.A.10.1) family.</text>
</comment>
<name>A0A642UEU0_9ASCO</name>
<comment type="subcellular location">
    <subcellularLocation>
        <location evidence="1">Membrane</location>
        <topology evidence="1">Multi-pass membrane protein</topology>
    </subcellularLocation>
</comment>
<reference evidence="9" key="1">
    <citation type="journal article" date="2019" name="G3 (Bethesda)">
        <title>Genome Assemblies of Two Rare Opportunistic Yeast Pathogens: Diutina rugosa (syn. Candida rugosa) and Trichomonascus ciferrii (syn. Candida ciferrii).</title>
        <authorList>
            <person name="Mixao V."/>
            <person name="Saus E."/>
            <person name="Hansen A.P."/>
            <person name="Lass-Florl C."/>
            <person name="Gabaldon T."/>
        </authorList>
    </citation>
    <scope>NUCLEOTIDE SEQUENCE</scope>
    <source>
        <strain evidence="9">CBS 4856</strain>
    </source>
</reference>
<accession>A0A642UEU0</accession>
<dbReference type="OrthoDB" id="4364at2759"/>
<feature type="transmembrane region" description="Helical" evidence="8">
    <location>
        <begin position="146"/>
        <end position="172"/>
    </location>
</feature>
<evidence type="ECO:0000256" key="1">
    <source>
        <dbReference type="ARBA" id="ARBA00004141"/>
    </source>
</evidence>
<comment type="caution">
    <text evidence="9">The sequence shown here is derived from an EMBL/GenBank/DDBJ whole genome shotgun (WGS) entry which is preliminary data.</text>
</comment>
<evidence type="ECO:0000256" key="5">
    <source>
        <dbReference type="ARBA" id="ARBA00022989"/>
    </source>
</evidence>
<dbReference type="PANTHER" id="PTHR31632:SF2">
    <property type="entry name" value="PLASMA MEMBRANE IRON PERMEASE"/>
    <property type="match status" value="1"/>
</dbReference>
<keyword evidence="5 8" id="KW-1133">Transmembrane helix</keyword>
<feature type="transmembrane region" description="Helical" evidence="8">
    <location>
        <begin position="88"/>
        <end position="109"/>
    </location>
</feature>
<keyword evidence="6 8" id="KW-0472">Membrane</keyword>
<feature type="transmembrane region" description="Helical" evidence="8">
    <location>
        <begin position="208"/>
        <end position="230"/>
    </location>
</feature>
<gene>
    <name evidence="9" type="ORF">TRICI_006679</name>
</gene>
<feature type="transmembrane region" description="Helical" evidence="8">
    <location>
        <begin position="12"/>
        <end position="31"/>
    </location>
</feature>
<dbReference type="VEuPathDB" id="FungiDB:TRICI_006679"/>
<protein>
    <recommendedName>
        <fullName evidence="11">Plasma membrane iron permease</fullName>
    </recommendedName>
</protein>
<evidence type="ECO:0000256" key="8">
    <source>
        <dbReference type="SAM" id="Phobius"/>
    </source>
</evidence>
<evidence type="ECO:0000256" key="6">
    <source>
        <dbReference type="ARBA" id="ARBA00023136"/>
    </source>
</evidence>
<feature type="transmembrane region" description="Helical" evidence="8">
    <location>
        <begin position="178"/>
        <end position="201"/>
    </location>
</feature>
<keyword evidence="10" id="KW-1185">Reference proteome</keyword>
<sequence length="396" mass="44128">MANVFSVEIFFIVFRETLEASVIISVLLAFVKQGLGRQVEDKKLYRKLLWQIWIGAFLGLFICFAIGGAFIGVFYSLGKDIWAQSEDLWEGIFSIIATIMITIMGLAMLRLNKMKEKWRVKIAQAILDSDKNVKTRFKIRRWAKKYALALLPFVTTLREGVEAIVFVGGVSLGTPATAFPLAVICGLAAGIGVGLFIFYGGNQLHMQWFLIASTCFLYLICAGLWSRAIWYFQMYVFSNQAGGDVAENGSGPGSYNIKQSVWHVNCCNPETDGGWEIFNALFGWQNSATYGSVISYNVYWIFLISLIGLLLYSEKSGGLPFISRFQKKKMTKAEEAEIVAKAQEVAKVKYGGQQETELMTKTVSDSPQSSQNNASSENISTENNHTNNNSNAHNMV</sequence>
<evidence type="ECO:0000313" key="10">
    <source>
        <dbReference type="Proteomes" id="UP000761534"/>
    </source>
</evidence>
<proteinExistence type="inferred from homology"/>
<dbReference type="EMBL" id="SWFS01000559">
    <property type="protein sequence ID" value="KAA8897716.1"/>
    <property type="molecule type" value="Genomic_DNA"/>
</dbReference>